<dbReference type="RefSeq" id="WP_274396657.1">
    <property type="nucleotide sequence ID" value="NZ_CP082213.1"/>
</dbReference>
<dbReference type="EMBL" id="CP082214">
    <property type="protein sequence ID" value="WDM71493.1"/>
    <property type="molecule type" value="Genomic_DNA"/>
</dbReference>
<proteinExistence type="predicted"/>
<dbReference type="Proteomes" id="UP001214201">
    <property type="component" value="Chromosome"/>
</dbReference>
<gene>
    <name evidence="1" type="ORF">K6978_19585</name>
</gene>
<keyword evidence="2" id="KW-1185">Reference proteome</keyword>
<organism evidence="1 2">
    <name type="scientific">Xanthomonas cucurbitae</name>
    <dbReference type="NCBI Taxonomy" id="56453"/>
    <lineage>
        <taxon>Bacteria</taxon>
        <taxon>Pseudomonadati</taxon>
        <taxon>Pseudomonadota</taxon>
        <taxon>Gammaproteobacteria</taxon>
        <taxon>Lysobacterales</taxon>
        <taxon>Lysobacteraceae</taxon>
        <taxon>Xanthomonas</taxon>
    </lineage>
</organism>
<name>A0ABY7YC89_9XANT</name>
<accession>A0ABY7YC89</accession>
<reference evidence="1 2" key="1">
    <citation type="submission" date="2021-08" db="EMBL/GenBank/DDBJ databases">
        <title>Genome sequences of Xanthomonas cucurbitae isolates from 5 Midwestern US states.</title>
        <authorList>
            <person name="Hind S.R."/>
        </authorList>
    </citation>
    <scope>NUCLEOTIDE SEQUENCE [LARGE SCALE GENOMIC DNA]</scope>
    <source>
        <strain evidence="1 2">OH_261</strain>
    </source>
</reference>
<sequence length="156" mass="17949">MEIFFCKSWFRAKKCPTEMWSEDQAKIAHAQGAAYTVIVGDIDNPYCFLDVTEKSVGVSFLDRNLRESLLYDFQEIESGKLFLTMATYREFEGDTDRVVSGTSYVFFQDGMVATKREFFNPHKIETARSSADVAGNYSPRPEFGQYSDLIRVERNQ</sequence>
<evidence type="ECO:0008006" key="3">
    <source>
        <dbReference type="Google" id="ProtNLM"/>
    </source>
</evidence>
<evidence type="ECO:0000313" key="1">
    <source>
        <dbReference type="EMBL" id="WDM71493.1"/>
    </source>
</evidence>
<evidence type="ECO:0000313" key="2">
    <source>
        <dbReference type="Proteomes" id="UP001214201"/>
    </source>
</evidence>
<protein>
    <recommendedName>
        <fullName evidence="3">Lytic transglycosylase</fullName>
    </recommendedName>
</protein>